<proteinExistence type="predicted"/>
<dbReference type="Proteomes" id="UP000287910">
    <property type="component" value="Unassembled WGS sequence"/>
</dbReference>
<dbReference type="InterPro" id="IPR009057">
    <property type="entry name" value="Homeodomain-like_sf"/>
</dbReference>
<keyword evidence="3 5" id="KW-0238">DNA-binding</keyword>
<reference evidence="7 8" key="1">
    <citation type="submission" date="2018-12" db="EMBL/GenBank/DDBJ databases">
        <title>Lysinibacillus antri sp. nov., isolated from a cave soil.</title>
        <authorList>
            <person name="Narsing Rao M.P."/>
            <person name="Zhang H."/>
            <person name="Dong Z.-Y."/>
            <person name="Niu X.-K."/>
            <person name="Zhang K."/>
            <person name="Fang B.-Z."/>
            <person name="Kang Y.-Q."/>
            <person name="Xiao M."/>
            <person name="Li W.-J."/>
        </authorList>
    </citation>
    <scope>NUCLEOTIDE SEQUENCE [LARGE SCALE GENOMIC DNA]</scope>
    <source>
        <strain evidence="7 8">SYSU K30002</strain>
    </source>
</reference>
<dbReference type="Pfam" id="PF00440">
    <property type="entry name" value="TetR_N"/>
    <property type="match status" value="1"/>
</dbReference>
<dbReference type="EMBL" id="RYYR01000012">
    <property type="protein sequence ID" value="RUL52035.1"/>
    <property type="molecule type" value="Genomic_DNA"/>
</dbReference>
<comment type="caution">
    <text evidence="7">The sequence shown here is derived from an EMBL/GenBank/DDBJ whole genome shotgun (WGS) entry which is preliminary data.</text>
</comment>
<evidence type="ECO:0000256" key="4">
    <source>
        <dbReference type="ARBA" id="ARBA00023163"/>
    </source>
</evidence>
<evidence type="ECO:0000256" key="1">
    <source>
        <dbReference type="ARBA" id="ARBA00022491"/>
    </source>
</evidence>
<evidence type="ECO:0000256" key="2">
    <source>
        <dbReference type="ARBA" id="ARBA00023015"/>
    </source>
</evidence>
<evidence type="ECO:0000256" key="3">
    <source>
        <dbReference type="ARBA" id="ARBA00023125"/>
    </source>
</evidence>
<keyword evidence="1" id="KW-0678">Repressor</keyword>
<keyword evidence="4" id="KW-0804">Transcription</keyword>
<evidence type="ECO:0000259" key="6">
    <source>
        <dbReference type="PROSITE" id="PS50977"/>
    </source>
</evidence>
<feature type="domain" description="HTH tetR-type" evidence="6">
    <location>
        <begin position="8"/>
        <end position="68"/>
    </location>
</feature>
<evidence type="ECO:0000313" key="8">
    <source>
        <dbReference type="Proteomes" id="UP000287910"/>
    </source>
</evidence>
<dbReference type="PROSITE" id="PS01081">
    <property type="entry name" value="HTH_TETR_1"/>
    <property type="match status" value="1"/>
</dbReference>
<keyword evidence="8" id="KW-1185">Reference proteome</keyword>
<gene>
    <name evidence="7" type="ORF">EK386_10590</name>
</gene>
<dbReference type="AlphaFoldDB" id="A0A3S0PPE9"/>
<keyword evidence="2" id="KW-0805">Transcription regulation</keyword>
<name>A0A3S0PPE9_9BACI</name>
<dbReference type="SUPFAM" id="SSF48498">
    <property type="entry name" value="Tetracyclin repressor-like, C-terminal domain"/>
    <property type="match status" value="1"/>
</dbReference>
<dbReference type="SUPFAM" id="SSF46689">
    <property type="entry name" value="Homeodomain-like"/>
    <property type="match status" value="1"/>
</dbReference>
<sequence length="192" mass="21801">MPKIVNHEERKALIAKATWSVIAREGLGGASVRSIAKEANLSLGAVRHYFNTQEELLEFAMKLVEEQVTERIIEHTKQPLPPKQLTLNMLMELVPVGERIVEMQVWLEYVSYKLRKKNLQEDAVHDGIVFIINQLNDAGLLKKGLNLEEEIIRLHALIDGLALHLLMGVVPIDADKIEALIKRELDRIFLEG</sequence>
<organism evidence="7 8">
    <name type="scientific">Lysinibacillus antri</name>
    <dbReference type="NCBI Taxonomy" id="2498145"/>
    <lineage>
        <taxon>Bacteria</taxon>
        <taxon>Bacillati</taxon>
        <taxon>Bacillota</taxon>
        <taxon>Bacilli</taxon>
        <taxon>Bacillales</taxon>
        <taxon>Bacillaceae</taxon>
        <taxon>Lysinibacillus</taxon>
    </lineage>
</organism>
<feature type="DNA-binding region" description="H-T-H motif" evidence="5">
    <location>
        <begin position="31"/>
        <end position="50"/>
    </location>
</feature>
<dbReference type="Pfam" id="PF13977">
    <property type="entry name" value="TetR_C_6"/>
    <property type="match status" value="1"/>
</dbReference>
<dbReference type="InterPro" id="IPR023772">
    <property type="entry name" value="DNA-bd_HTH_TetR-type_CS"/>
</dbReference>
<dbReference type="InterPro" id="IPR036271">
    <property type="entry name" value="Tet_transcr_reg_TetR-rel_C_sf"/>
</dbReference>
<dbReference type="PROSITE" id="PS50977">
    <property type="entry name" value="HTH_TETR_2"/>
    <property type="match status" value="1"/>
</dbReference>
<dbReference type="InterPro" id="IPR001647">
    <property type="entry name" value="HTH_TetR"/>
</dbReference>
<protein>
    <submittedName>
        <fullName evidence="7">TetR family transcriptional regulator</fullName>
    </submittedName>
</protein>
<dbReference type="RefSeq" id="WP_126659140.1">
    <property type="nucleotide sequence ID" value="NZ_RYYR01000012.1"/>
</dbReference>
<accession>A0A3S0PPE9</accession>
<evidence type="ECO:0000313" key="7">
    <source>
        <dbReference type="EMBL" id="RUL52035.1"/>
    </source>
</evidence>
<dbReference type="Gene3D" id="1.10.357.10">
    <property type="entry name" value="Tetracycline Repressor, domain 2"/>
    <property type="match status" value="1"/>
</dbReference>
<dbReference type="GO" id="GO:0003677">
    <property type="term" value="F:DNA binding"/>
    <property type="evidence" value="ECO:0007669"/>
    <property type="project" value="UniProtKB-UniRule"/>
</dbReference>
<evidence type="ECO:0000256" key="5">
    <source>
        <dbReference type="PROSITE-ProRule" id="PRU00335"/>
    </source>
</evidence>
<dbReference type="InterPro" id="IPR039538">
    <property type="entry name" value="BetI_C"/>
</dbReference>